<keyword evidence="21" id="KW-1185">Reference proteome</keyword>
<feature type="transmembrane region" description="Helical" evidence="18">
    <location>
        <begin position="245"/>
        <end position="265"/>
    </location>
</feature>
<organism evidence="20 21">
    <name type="scientific">Pocillopora damicornis</name>
    <name type="common">Cauliflower coral</name>
    <name type="synonym">Millepora damicornis</name>
    <dbReference type="NCBI Taxonomy" id="46731"/>
    <lineage>
        <taxon>Eukaryota</taxon>
        <taxon>Metazoa</taxon>
        <taxon>Cnidaria</taxon>
        <taxon>Anthozoa</taxon>
        <taxon>Hexacorallia</taxon>
        <taxon>Scleractinia</taxon>
        <taxon>Astrocoeniina</taxon>
        <taxon>Pocilloporidae</taxon>
        <taxon>Pocillopora</taxon>
    </lineage>
</organism>
<keyword evidence="7 18" id="KW-0812">Transmembrane</keyword>
<feature type="transmembrane region" description="Helical" evidence="18">
    <location>
        <begin position="509"/>
        <end position="534"/>
    </location>
</feature>
<dbReference type="GO" id="GO:0060090">
    <property type="term" value="F:molecular adaptor activity"/>
    <property type="evidence" value="ECO:0007669"/>
    <property type="project" value="UniProtKB-ARBA"/>
</dbReference>
<feature type="compositionally biased region" description="Basic and acidic residues" evidence="17">
    <location>
        <begin position="904"/>
        <end position="920"/>
    </location>
</feature>
<dbReference type="InterPro" id="IPR035969">
    <property type="entry name" value="Rab-GAP_TBC_sf"/>
</dbReference>
<dbReference type="FunFam" id="1.10.472.80:FF:000022">
    <property type="entry name" value="TBC1 domain family, member 31"/>
    <property type="match status" value="1"/>
</dbReference>
<evidence type="ECO:0000256" key="18">
    <source>
        <dbReference type="SAM" id="Phobius"/>
    </source>
</evidence>
<dbReference type="SUPFAM" id="SSF47923">
    <property type="entry name" value="Ypt/Rab-GAP domain of gyp1p"/>
    <property type="match status" value="1"/>
</dbReference>
<dbReference type="InterPro" id="IPR000195">
    <property type="entry name" value="Rab-GAP-TBC_dom"/>
</dbReference>
<dbReference type="GO" id="GO:0055064">
    <property type="term" value="P:chloride ion homeostasis"/>
    <property type="evidence" value="ECO:0007669"/>
    <property type="project" value="TreeGrafter"/>
</dbReference>
<dbReference type="GO" id="GO:0007268">
    <property type="term" value="P:chemical synaptic transmission"/>
    <property type="evidence" value="ECO:0007669"/>
    <property type="project" value="TreeGrafter"/>
</dbReference>
<evidence type="ECO:0000256" key="12">
    <source>
        <dbReference type="ARBA" id="ARBA00023136"/>
    </source>
</evidence>
<feature type="region of interest" description="Disordered" evidence="17">
    <location>
        <begin position="2032"/>
        <end position="2098"/>
    </location>
</feature>
<feature type="transmembrane region" description="Helical" evidence="18">
    <location>
        <begin position="271"/>
        <end position="290"/>
    </location>
</feature>
<feature type="region of interest" description="Disordered" evidence="17">
    <location>
        <begin position="941"/>
        <end position="978"/>
    </location>
</feature>
<feature type="compositionally biased region" description="Basic and acidic residues" evidence="17">
    <location>
        <begin position="964"/>
        <end position="978"/>
    </location>
</feature>
<feature type="compositionally biased region" description="Polar residues" evidence="17">
    <location>
        <begin position="1433"/>
        <end position="1448"/>
    </location>
</feature>
<feature type="compositionally biased region" description="Low complexity" evidence="17">
    <location>
        <begin position="2068"/>
        <end position="2085"/>
    </location>
</feature>
<keyword evidence="13" id="KW-0206">Cytoskeleton</keyword>
<dbReference type="FunFam" id="2.130.10.10:FF:003386">
    <property type="entry name" value="Predicted protein"/>
    <property type="match status" value="1"/>
</dbReference>
<evidence type="ECO:0000256" key="9">
    <source>
        <dbReference type="ARBA" id="ARBA00022794"/>
    </source>
</evidence>
<dbReference type="OrthoDB" id="2020542at2759"/>
<dbReference type="GO" id="GO:0055075">
    <property type="term" value="P:potassium ion homeostasis"/>
    <property type="evidence" value="ECO:0007669"/>
    <property type="project" value="TreeGrafter"/>
</dbReference>
<dbReference type="FunFam" id="1.20.1740.10:FF:000049">
    <property type="entry name" value="Solute carrier family 12 (potassium/chloride transporter), member 4"/>
    <property type="match status" value="1"/>
</dbReference>
<evidence type="ECO:0000313" key="21">
    <source>
        <dbReference type="Proteomes" id="UP000275408"/>
    </source>
</evidence>
<evidence type="ECO:0000256" key="5">
    <source>
        <dbReference type="ARBA" id="ARBA00022490"/>
    </source>
</evidence>
<keyword evidence="5" id="KW-0963">Cytoplasm</keyword>
<keyword evidence="6" id="KW-0853">WD repeat</keyword>
<feature type="region of interest" description="Disordered" evidence="17">
    <location>
        <begin position="1399"/>
        <end position="1448"/>
    </location>
</feature>
<sequence>MSQHRFKVSKANADGAENTKETFRRVNLSTDIEVNIIEPSPERKDRKKSSILTGKAGNLALYEDELHKRPRISTLLDSLSRYEAVASPQQDDDEGEAKAATTSQVTKMGTLMGVYLPTIQNIFGVILFIRLSWIVGIAGTFQAFFIVFICCCCTMLTAISMSAIATNGVVPAGGAYFMISRALGPEFGGAVGLLFYLGTTFASSMYILGAIEILLTYMAPSMSLFGDVRSGGGAQSPVMLNNMRVYGSILLVLLIAVVFIGVKYVNKCASLFLACVLFSILAIYLGFFSAHAREMPRICLLGNKLLASNSYRECARNDTLLNATYGNDETFWNNWNSQYLEKDEVSFGVKAGEYQGEVRSDISTSFFILLAIFFPSVTGRFGRSINSVMVVAEIAWPPTKWVILIGSFLSTVGAGMQSLTGAPRLLQAIARDNLIPFLNVFAHGSKSGEPTRALALTACISEIGILIANLDSVAPIITMFFLMCYGFVNLACVLQSLLRTPNWRPRFKYYHWCASFLGMWLCMALMFISSWYYALVAITLAAAIYKYIEYQGAKIEWGDGFRGLALSAARYSLMRLEEGPPHTKNWRPQILVLCPLKETLEPEFRRLLSLASQLKHGRGLTIVGSILEGDFKERTEDVALAKEVLQGCMKEEKVRGFLKVIVATKVTEGISFLTQSSGLGGLEPNTLMITWPENWREKAQWKSFVHTIRSVSKSQQAVLVARKIDSFPSNTERLEGNVDVWWIVHDGGLMILILFLLKQHKVWRNFLNQTNVELEDNSIQMKKDLESFMYQLRIKAQVEVIEMMDQDISEYTYERTLLMEQRHQMLREMHLSRKESKREIQDVVEHSYRRRSLSERRSNSDYKTGKESENTSNFGKESHSDEQGSSSSKKNTKISEKPSIQSDEGTKGVELDKNKTDIVHSSTPERDLIFTLSGKDVFVNKNTDSDKETQPGIASYTNDGQSAEDGKESLRGTPKEKNLQRMNTAVKLNQLVKDRSTGTQLLVVNLPGAPAEENDWLHYMEFLDELTEGLDRVLMKNKDVMQTLDVYKKEERKIWQRKPSPSPEEGLVVCISHSTTSAFSLQGRNIRFLRTAFSSTGEAFAAGDHQGNIFVFDLIKNRFSLIHKTGTPCTALSFCLRRKNEVLVALADNSLRCYDTETHELVSWMKGQDSAIQSISVHASGRYAVTSSNSVAQLWDLDTFSRKRTLNGAQTVGIQQVLFLPLSNTMVTCFKDDSLFVWDSETLKCKFQLPVPPEDTKQPHYKTLATPRDGRLLVAGGRSRFLHVWSLENKRLLHVIQLPARVRLVRQLEFISNSFDGGSSQTLGVLSQDGVLRFIDIHACKQLFEIGGADEIINNFSISSNGRYVAAVMDNGNINIYSVPALSQQFSKPPPPLVKTVWEERSHSRQSAKSNQSLGSAMTKVGGTPKRSRTRSPVKSQRQKTEASATWTNVDSGLETELPEGLNQARLKSILQGYGEYPAKYRMFIWRSLLNLPENHAAYSSLVDKGTHSAFVRIHEEYPIKSRKLLRVLQRTLSALAHWSAIFGEVDYLPLLSFPFVKLFQNNQLICFEMIATILTNWCQHWFEFFPNPPVNILGMVENILVHHDKRLMEHFVNCNVTSQMYAWPLLQTLLSEVLTKDEWLRAWDNIFSNHPSFLLFVVVAYVIVSRKALLQCTRKEDFEYFFHNRNAVDIGAVIREAYRLQDGTPAEANPQRMLEPFMPLTKGQYPIFNKYPKFIVDYQVQERERIRQEELEYLRQRQLAQEMKEVADQRKQEEEAFYRQQELMIDAENQRRRMIGQEEQKLSDQRSRLQAMKREIHLRELQLLDAVRRRFMHHQQTLKEAELQRLDDEIERKALLREQETRHAVEDAEIKGLELQAQKEMLQQDLIRDELQHSFKQRSEQAIQRKQQELEEQLFRRTMDAVQEVDIDSQRISQEELANAQQKHTSVNMEEEVDMRTRMDDLHRELNEVKIAQHVLENKERETEVQSLVHELRNKENDVVAVKQSEVRQQKALAAEEDRRRLNLLSALTRDQTTTTDDSESFSRLREIRQIPDHPRKPLSTMLPNNTESSTTTESESSGTPITSREPSLERQRATFEKRELELMAEVRDLRKRLAARRQQRPPPFHGNTQQ</sequence>
<keyword evidence="8" id="KW-0677">Repeat</keyword>
<dbReference type="GO" id="GO:0034451">
    <property type="term" value="C:centriolar satellite"/>
    <property type="evidence" value="ECO:0007669"/>
    <property type="project" value="UniProtKB-SubCell"/>
</dbReference>
<dbReference type="InterPro" id="IPR001680">
    <property type="entry name" value="WD40_rpt"/>
</dbReference>
<keyword evidence="14" id="KW-0966">Cell projection</keyword>
<feature type="compositionally biased region" description="Basic and acidic residues" evidence="17">
    <location>
        <begin position="2042"/>
        <end position="2057"/>
    </location>
</feature>
<protein>
    <recommendedName>
        <fullName evidence="4">TBC1 domain family member 31</fullName>
    </recommendedName>
</protein>
<accession>A0A3M6UC66</accession>
<dbReference type="Proteomes" id="UP000275408">
    <property type="component" value="Unassembled WGS sequence"/>
</dbReference>
<keyword evidence="12 18" id="KW-0472">Membrane</keyword>
<dbReference type="SMART" id="SM00320">
    <property type="entry name" value="WD40"/>
    <property type="match status" value="7"/>
</dbReference>
<feature type="domain" description="Rab-GAP TBC" evidence="19">
    <location>
        <begin position="1476"/>
        <end position="1651"/>
    </location>
</feature>
<feature type="compositionally biased region" description="Polar residues" evidence="17">
    <location>
        <begin position="1405"/>
        <end position="1416"/>
    </location>
</feature>
<dbReference type="Gene3D" id="2.130.10.10">
    <property type="entry name" value="YVTN repeat-like/Quinoprotein amine dehydrogenase"/>
    <property type="match status" value="2"/>
</dbReference>
<feature type="transmembrane region" description="Helical" evidence="18">
    <location>
        <begin position="176"/>
        <end position="198"/>
    </location>
</feature>
<dbReference type="InterPro" id="IPR004842">
    <property type="entry name" value="SLC12A_fam"/>
</dbReference>
<dbReference type="GO" id="GO:1990573">
    <property type="term" value="P:potassium ion import across plasma membrane"/>
    <property type="evidence" value="ECO:0007669"/>
    <property type="project" value="TreeGrafter"/>
</dbReference>
<feature type="transmembrane region" description="Helical" evidence="18">
    <location>
        <begin position="114"/>
        <end position="135"/>
    </location>
</feature>
<feature type="coiled-coil region" evidence="16">
    <location>
        <begin position="1960"/>
        <end position="1999"/>
    </location>
</feature>
<evidence type="ECO:0000256" key="7">
    <source>
        <dbReference type="ARBA" id="ARBA00022692"/>
    </source>
</evidence>
<gene>
    <name evidence="20" type="ORF">pdam_00015803</name>
</gene>
<keyword evidence="10 18" id="KW-1133">Transmembrane helix</keyword>
<dbReference type="PROSITE" id="PS50086">
    <property type="entry name" value="TBC_RABGAP"/>
    <property type="match status" value="1"/>
</dbReference>
<dbReference type="PANTHER" id="PTHR11827">
    <property type="entry name" value="SOLUTE CARRIER FAMILY 12, CATION COTRANSPORTERS"/>
    <property type="match status" value="1"/>
</dbReference>
<dbReference type="InterPro" id="IPR018491">
    <property type="entry name" value="SLC12_C"/>
</dbReference>
<evidence type="ECO:0000256" key="16">
    <source>
        <dbReference type="SAM" id="Coils"/>
    </source>
</evidence>
<dbReference type="Gene3D" id="1.10.472.80">
    <property type="entry name" value="Ypt/Rab-GAP domain of gyp1p, domain 3"/>
    <property type="match status" value="1"/>
</dbReference>
<evidence type="ECO:0000256" key="15">
    <source>
        <dbReference type="ARBA" id="ARBA00034464"/>
    </source>
</evidence>
<evidence type="ECO:0000256" key="3">
    <source>
        <dbReference type="ARBA" id="ARBA00004607"/>
    </source>
</evidence>
<feature type="region of interest" description="Disordered" evidence="17">
    <location>
        <begin position="830"/>
        <end position="920"/>
    </location>
</feature>
<dbReference type="STRING" id="46731.A0A3M6UC66"/>
<dbReference type="GO" id="GO:0015379">
    <property type="term" value="F:potassium:chloride symporter activity"/>
    <property type="evidence" value="ECO:0007669"/>
    <property type="project" value="TreeGrafter"/>
</dbReference>
<comment type="function">
    <text evidence="15">Molecular adapter which is involved in cilium biogenesis. Part of a functional complex including OFD1 a centriolar protein involved in cilium assembly. Could regulate the cAMP-dependent phosphorylation of OFD1, and its subsequent ubiquitination by PJA2 which ultimately leads to its proteasomal degradation.</text>
</comment>
<evidence type="ECO:0000256" key="17">
    <source>
        <dbReference type="SAM" id="MobiDB-lite"/>
    </source>
</evidence>
<feature type="region of interest" description="Disordered" evidence="17">
    <location>
        <begin position="2113"/>
        <end position="2132"/>
    </location>
</feature>
<proteinExistence type="predicted"/>
<dbReference type="InterPro" id="IPR036322">
    <property type="entry name" value="WD40_repeat_dom_sf"/>
</dbReference>
<evidence type="ECO:0000259" key="19">
    <source>
        <dbReference type="PROSITE" id="PS50086"/>
    </source>
</evidence>
<name>A0A3M6UC66_POCDA</name>
<reference evidence="20 21" key="1">
    <citation type="journal article" date="2018" name="Sci. Rep.">
        <title>Comparative analysis of the Pocillopora damicornis genome highlights role of immune system in coral evolution.</title>
        <authorList>
            <person name="Cunning R."/>
            <person name="Bay R.A."/>
            <person name="Gillette P."/>
            <person name="Baker A.C."/>
            <person name="Traylor-Knowles N."/>
        </authorList>
    </citation>
    <scope>NUCLEOTIDE SEQUENCE [LARGE SCALE GENOMIC DNA]</scope>
    <source>
        <strain evidence="20">RSMAS</strain>
        <tissue evidence="20">Whole animal</tissue>
    </source>
</reference>
<comment type="caution">
    <text evidence="20">The sequence shown here is derived from an EMBL/GenBank/DDBJ whole genome shotgun (WGS) entry which is preliminary data.</text>
</comment>
<evidence type="ECO:0000256" key="6">
    <source>
        <dbReference type="ARBA" id="ARBA00022574"/>
    </source>
</evidence>
<dbReference type="GO" id="GO:0045202">
    <property type="term" value="C:synapse"/>
    <property type="evidence" value="ECO:0007669"/>
    <property type="project" value="GOC"/>
</dbReference>
<dbReference type="SUPFAM" id="SSF50978">
    <property type="entry name" value="WD40 repeat-like"/>
    <property type="match status" value="1"/>
</dbReference>
<dbReference type="Pfam" id="PF00324">
    <property type="entry name" value="AA_permease"/>
    <property type="match status" value="2"/>
</dbReference>
<dbReference type="Pfam" id="PF03522">
    <property type="entry name" value="SLC12"/>
    <property type="match status" value="1"/>
</dbReference>
<evidence type="ECO:0000256" key="2">
    <source>
        <dbReference type="ARBA" id="ARBA00004141"/>
    </source>
</evidence>
<dbReference type="GO" id="GO:0006884">
    <property type="term" value="P:cell volume homeostasis"/>
    <property type="evidence" value="ECO:0007669"/>
    <property type="project" value="TreeGrafter"/>
</dbReference>
<dbReference type="Gene3D" id="1.20.1740.10">
    <property type="entry name" value="Amino acid/polyamine transporter I"/>
    <property type="match status" value="1"/>
</dbReference>
<feature type="coiled-coil region" evidence="16">
    <location>
        <begin position="1757"/>
        <end position="1917"/>
    </location>
</feature>
<dbReference type="GO" id="GO:0060271">
    <property type="term" value="P:cilium assembly"/>
    <property type="evidence" value="ECO:0007669"/>
    <property type="project" value="UniProtKB-ARBA"/>
</dbReference>
<dbReference type="Pfam" id="PF00566">
    <property type="entry name" value="RabGAP-TBC"/>
    <property type="match status" value="1"/>
</dbReference>
<evidence type="ECO:0000256" key="11">
    <source>
        <dbReference type="ARBA" id="ARBA00023054"/>
    </source>
</evidence>
<evidence type="ECO:0000313" key="20">
    <source>
        <dbReference type="EMBL" id="RMX51146.1"/>
    </source>
</evidence>
<evidence type="ECO:0000256" key="4">
    <source>
        <dbReference type="ARBA" id="ARBA00014199"/>
    </source>
</evidence>
<keyword evidence="11 16" id="KW-0175">Coiled coil</keyword>
<dbReference type="InterPro" id="IPR015943">
    <property type="entry name" value="WD40/YVTN_repeat-like_dom_sf"/>
</dbReference>
<dbReference type="InterPro" id="IPR004841">
    <property type="entry name" value="AA-permease/SLC12A_dom"/>
</dbReference>
<dbReference type="EMBL" id="RCHS01001811">
    <property type="protein sequence ID" value="RMX51146.1"/>
    <property type="molecule type" value="Genomic_DNA"/>
</dbReference>
<evidence type="ECO:0000256" key="10">
    <source>
        <dbReference type="ARBA" id="ARBA00022989"/>
    </source>
</evidence>
<comment type="subcellular location">
    <subcellularLocation>
        <location evidence="1">Cytoplasm</location>
        <location evidence="1">Cytoskeleton</location>
        <location evidence="1">Cilium basal body</location>
    </subcellularLocation>
    <subcellularLocation>
        <location evidence="3">Cytoplasm</location>
        <location evidence="3">Cytoskeleton</location>
        <location evidence="3">Microtubule organizing center</location>
        <location evidence="3">Centrosome</location>
        <location evidence="3">Centriolar satellite</location>
    </subcellularLocation>
    <subcellularLocation>
        <location evidence="2">Membrane</location>
        <topology evidence="2">Multi-pass membrane protein</topology>
    </subcellularLocation>
</comment>
<dbReference type="GO" id="GO:0005886">
    <property type="term" value="C:plasma membrane"/>
    <property type="evidence" value="ECO:0007669"/>
    <property type="project" value="TreeGrafter"/>
</dbReference>
<feature type="transmembrane region" description="Helical" evidence="18">
    <location>
        <begin position="476"/>
        <end position="497"/>
    </location>
</feature>
<feature type="transmembrane region" description="Helical" evidence="18">
    <location>
        <begin position="141"/>
        <end position="164"/>
    </location>
</feature>
<keyword evidence="9" id="KW-0970">Cilium biogenesis/degradation</keyword>
<evidence type="ECO:0000256" key="8">
    <source>
        <dbReference type="ARBA" id="ARBA00022737"/>
    </source>
</evidence>
<evidence type="ECO:0000256" key="13">
    <source>
        <dbReference type="ARBA" id="ARBA00023212"/>
    </source>
</evidence>
<evidence type="ECO:0000256" key="14">
    <source>
        <dbReference type="ARBA" id="ARBA00023273"/>
    </source>
</evidence>
<feature type="compositionally biased region" description="Basic and acidic residues" evidence="17">
    <location>
        <begin position="2088"/>
        <end position="2098"/>
    </location>
</feature>
<dbReference type="PANTHER" id="PTHR11827:SF73">
    <property type="entry name" value="KAZACHOC, ISOFORM G"/>
    <property type="match status" value="1"/>
</dbReference>
<feature type="compositionally biased region" description="Basic and acidic residues" evidence="17">
    <location>
        <begin position="830"/>
        <end position="869"/>
    </location>
</feature>
<evidence type="ECO:0000256" key="1">
    <source>
        <dbReference type="ARBA" id="ARBA00004120"/>
    </source>
</evidence>